<feature type="domain" description="Glycosyltransferase 2-like" evidence="1">
    <location>
        <begin position="8"/>
        <end position="121"/>
    </location>
</feature>
<evidence type="ECO:0000259" key="1">
    <source>
        <dbReference type="Pfam" id="PF00535"/>
    </source>
</evidence>
<evidence type="ECO:0000313" key="2">
    <source>
        <dbReference type="EMBL" id="OQR80430.1"/>
    </source>
</evidence>
<dbReference type="EMBL" id="MNPL01000006">
    <property type="protein sequence ID" value="OQR80430.1"/>
    <property type="molecule type" value="Genomic_DNA"/>
</dbReference>
<dbReference type="SUPFAM" id="SSF53448">
    <property type="entry name" value="Nucleotide-diphospho-sugar transferases"/>
    <property type="match status" value="1"/>
</dbReference>
<dbReference type="GO" id="GO:0016758">
    <property type="term" value="F:hexosyltransferase activity"/>
    <property type="evidence" value="ECO:0007669"/>
    <property type="project" value="UniProtKB-ARBA"/>
</dbReference>
<dbReference type="PANTHER" id="PTHR22916">
    <property type="entry name" value="GLYCOSYLTRANSFERASE"/>
    <property type="match status" value="1"/>
</dbReference>
<organism evidence="2 3">
    <name type="scientific">Tropilaelaps mercedesae</name>
    <dbReference type="NCBI Taxonomy" id="418985"/>
    <lineage>
        <taxon>Eukaryota</taxon>
        <taxon>Metazoa</taxon>
        <taxon>Ecdysozoa</taxon>
        <taxon>Arthropoda</taxon>
        <taxon>Chelicerata</taxon>
        <taxon>Arachnida</taxon>
        <taxon>Acari</taxon>
        <taxon>Parasitiformes</taxon>
        <taxon>Mesostigmata</taxon>
        <taxon>Gamasina</taxon>
        <taxon>Dermanyssoidea</taxon>
        <taxon>Laelapidae</taxon>
        <taxon>Tropilaelaps</taxon>
    </lineage>
</organism>
<dbReference type="STRING" id="418985.A0A1V9Y3X6"/>
<dbReference type="Proteomes" id="UP000192247">
    <property type="component" value="Unassembled WGS sequence"/>
</dbReference>
<evidence type="ECO:0000313" key="3">
    <source>
        <dbReference type="Proteomes" id="UP000192247"/>
    </source>
</evidence>
<dbReference type="Gene3D" id="3.90.550.10">
    <property type="entry name" value="Spore Coat Polysaccharide Biosynthesis Protein SpsA, Chain A"/>
    <property type="match status" value="1"/>
</dbReference>
<dbReference type="OrthoDB" id="206708at2759"/>
<accession>A0A1V9Y3X6</accession>
<dbReference type="AlphaFoldDB" id="A0A1V9Y3X6"/>
<dbReference type="Pfam" id="PF00535">
    <property type="entry name" value="Glycos_transf_2"/>
    <property type="match status" value="1"/>
</dbReference>
<gene>
    <name evidence="2" type="ORF">BIW11_05056</name>
</gene>
<comment type="caution">
    <text evidence="2">The sequence shown here is derived from an EMBL/GenBank/DDBJ whole genome shotgun (WGS) entry which is preliminary data.</text>
</comment>
<protein>
    <submittedName>
        <fullName evidence="2">UDP-GlcNAc:betaGal beta-1</fullName>
    </submittedName>
</protein>
<reference evidence="2 3" key="1">
    <citation type="journal article" date="2017" name="Gigascience">
        <title>Draft genome of the honey bee ectoparasitic mite, Tropilaelaps mercedesae, is shaped by the parasitic life history.</title>
        <authorList>
            <person name="Dong X."/>
            <person name="Armstrong S.D."/>
            <person name="Xia D."/>
            <person name="Makepeace B.L."/>
            <person name="Darby A.C."/>
            <person name="Kadowaki T."/>
        </authorList>
    </citation>
    <scope>NUCLEOTIDE SEQUENCE [LARGE SCALE GENOMIC DNA]</scope>
    <source>
        <strain evidence="2">Wuxi-XJTLU</strain>
    </source>
</reference>
<sequence length="371" mass="42507">MADTTLISVIIPIHNGEEYLQECLNSILMQTFPLSQVEVSVWDDCSTDNSLEIVEKFRTSLEERRGKLVIGGGAGGCQPNGCGFAKNRAIEQSSGRFLCFLDADDVMAPRRLEAQLAEACRAKQRKENEIEKDDSAYDERPVLIGSKFHRVPEESTARYTRWANTLPHHLLDVQVFTSHGPTVIMPTWFCERSVYQRIAGGFSEVGQGTPEDLIFFFKHLDLGGRVHRVDEDLLMYRYHPNATTFSIHEETIWEIRLRRLEERLFVGPDGWESFTIWNAGKQGRKFYRSLSENTRKKVWGFCDVDAKKIARGEYIFEESPFRPKPRLPVIHFSQARPPFVVCVKIDLMSGGFEENLASLNLTEGRDYVRFA</sequence>
<name>A0A1V9Y3X6_9ACAR</name>
<proteinExistence type="predicted"/>
<keyword evidence="3" id="KW-1185">Reference proteome</keyword>
<dbReference type="InterPro" id="IPR029044">
    <property type="entry name" value="Nucleotide-diphossugar_trans"/>
</dbReference>
<dbReference type="InterPro" id="IPR001173">
    <property type="entry name" value="Glyco_trans_2-like"/>
</dbReference>
<dbReference type="InParanoid" id="A0A1V9Y3X6"/>
<dbReference type="PANTHER" id="PTHR22916:SF3">
    <property type="entry name" value="UDP-GLCNAC:BETAGAL BETA-1,3-N-ACETYLGLUCOSAMINYLTRANSFERASE-LIKE PROTEIN 1"/>
    <property type="match status" value="1"/>
</dbReference>